<name>A0A382RIU8_9ZZZZ</name>
<protein>
    <submittedName>
        <fullName evidence="1">Uncharacterized protein</fullName>
    </submittedName>
</protein>
<accession>A0A382RIU8</accession>
<dbReference type="AlphaFoldDB" id="A0A382RIU8"/>
<reference evidence="1" key="1">
    <citation type="submission" date="2018-05" db="EMBL/GenBank/DDBJ databases">
        <authorList>
            <person name="Lanie J.A."/>
            <person name="Ng W.-L."/>
            <person name="Kazmierczak K.M."/>
            <person name="Andrzejewski T.M."/>
            <person name="Davidsen T.M."/>
            <person name="Wayne K.J."/>
            <person name="Tettelin H."/>
            <person name="Glass J.I."/>
            <person name="Rusch D."/>
            <person name="Podicherti R."/>
            <person name="Tsui H.-C.T."/>
            <person name="Winkler M.E."/>
        </authorList>
    </citation>
    <scope>NUCLEOTIDE SEQUENCE</scope>
</reference>
<proteinExistence type="predicted"/>
<dbReference type="EMBL" id="UINC01121725">
    <property type="protein sequence ID" value="SVC97085.1"/>
    <property type="molecule type" value="Genomic_DNA"/>
</dbReference>
<gene>
    <name evidence="1" type="ORF">METZ01_LOCUS349939</name>
</gene>
<evidence type="ECO:0000313" key="1">
    <source>
        <dbReference type="EMBL" id="SVC97085.1"/>
    </source>
</evidence>
<organism evidence="1">
    <name type="scientific">marine metagenome</name>
    <dbReference type="NCBI Taxonomy" id="408172"/>
    <lineage>
        <taxon>unclassified sequences</taxon>
        <taxon>metagenomes</taxon>
        <taxon>ecological metagenomes</taxon>
    </lineage>
</organism>
<sequence>MKTSFEYITPQNKVYAEQELCGDV</sequence>